<dbReference type="InterPro" id="IPR028098">
    <property type="entry name" value="Glyco_trans_4-like_N"/>
</dbReference>
<dbReference type="Pfam" id="PF00534">
    <property type="entry name" value="Glycos_transf_1"/>
    <property type="match status" value="1"/>
</dbReference>
<protein>
    <recommendedName>
        <fullName evidence="10">Alpha-1,3/1,6-mannosyltransferase ALG2</fullName>
        <ecNumber evidence="10">2.4.1.132</ecNumber>
        <ecNumber evidence="10">2.4.1.257</ecNumber>
    </recommendedName>
    <alternativeName>
        <fullName evidence="10">GDP-Man:Man(1)GlcNAc(2)-PP-Dol alpha-1,3-mannosyltransferase</fullName>
    </alternativeName>
</protein>
<comment type="similarity">
    <text evidence="10">Belongs to the glycosyltransferase group 1 family.</text>
</comment>
<dbReference type="Pfam" id="PF13439">
    <property type="entry name" value="Glyco_transf_4"/>
    <property type="match status" value="1"/>
</dbReference>
<keyword evidence="15" id="KW-1185">Reference proteome</keyword>
<dbReference type="GO" id="GO:0102704">
    <property type="term" value="F:GDP-Man:Man(2)GlcNAc(2)-PP-Dol alpha-1,6-mannosyltransferase activity"/>
    <property type="evidence" value="ECO:0007669"/>
    <property type="project" value="UniProtKB-UniRule"/>
</dbReference>
<dbReference type="UniPathway" id="UPA00378"/>
<evidence type="ECO:0000256" key="9">
    <source>
        <dbReference type="ARBA" id="ARBA00045104"/>
    </source>
</evidence>
<dbReference type="OrthoDB" id="448893at2759"/>
<accession>A0A2J8A076</accession>
<sequence length="487" mass="51410">MALRPPGAGSSASGGLRVAFIHPDLGLGGAERLVVDAATELARAGHHVDLFTAYYDPARCFEETKTGGFAVRTAGGWFPRHILGRMHALCAYVRCVLVAIHIAWRCWTGALAPYDVVIADLVAVAVPVVKLLMPNTRVLFYCHFPDMLLTKRESALKKLYRAPLDWLEEGSTGAADLVLVNSRFTRGVFASTFTRLAARGLDPGVLYPAVPIPEEAALAAAEAAWRSELDPELAEFIAGGTTFLSINRFERKKGIGLALEALHELMVMRAGQGAGPPGGGETPAAAPGGGGAGASGRAGAGGDWSPRLVLAGGYDPRLSENVEHLAELREAAAVMDLRHVVRFVPSFTDRQRTLLLAACRAVLYTPQHEHFGIVPLEAMAAGRPVVAVRSGGPVESVAHGTVGFLCDPTAADFATAMQRLMDPRAAQAMGAAARAHVEASFSRRAFGAQLEKYVRRLVAGRGAADGVGEQKKGGRTAGGEEAKGKEL</sequence>
<comment type="catalytic activity">
    <reaction evidence="9 10">
        <text>an alpha-D-Man-(1-&gt;3)-beta-D-Man-(1-&gt;4)-beta-D-GlcNAc-(1-&gt;4)-alpha-D-GlcNAc-diphospho-di-trans,poly-cis-dolichol + GDP-alpha-D-mannose = an alpha-D-Man-(1-&gt;3)-[alpha-D-Man-(1-&gt;6)]-beta-D-Man-(1-&gt;4)-beta-D-GlcNAc-(1-&gt;4)-alpha-D-GlcNAc-diphospho-di-trans,poly-cis-dolichol + GDP + H(+)</text>
        <dbReference type="Rhea" id="RHEA:29519"/>
        <dbReference type="Rhea" id="RHEA-COMP:19513"/>
        <dbReference type="Rhea" id="RHEA-COMP:19515"/>
        <dbReference type="ChEBI" id="CHEBI:15378"/>
        <dbReference type="ChEBI" id="CHEBI:57527"/>
        <dbReference type="ChEBI" id="CHEBI:58189"/>
        <dbReference type="ChEBI" id="CHEBI:132510"/>
        <dbReference type="ChEBI" id="CHEBI:132511"/>
        <dbReference type="EC" id="2.4.1.257"/>
    </reaction>
    <physiologicalReaction direction="left-to-right" evidence="9 10">
        <dbReference type="Rhea" id="RHEA:29520"/>
    </physiologicalReaction>
</comment>
<comment type="caution">
    <text evidence="14">The sequence shown here is derived from an EMBL/GenBank/DDBJ whole genome shotgun (WGS) entry which is preliminary data.</text>
</comment>
<reference evidence="14 15" key="1">
    <citation type="journal article" date="2017" name="Mol. Biol. Evol.">
        <title>The 4-celled Tetrabaena socialis nuclear genome reveals the essential components for genetic control of cell number at the origin of multicellularity in the volvocine lineage.</title>
        <authorList>
            <person name="Featherston J."/>
            <person name="Arakaki Y."/>
            <person name="Hanschen E.R."/>
            <person name="Ferris P.J."/>
            <person name="Michod R.E."/>
            <person name="Olson B.J.S.C."/>
            <person name="Nozaki H."/>
            <person name="Durand P.M."/>
        </authorList>
    </citation>
    <scope>NUCLEOTIDE SEQUENCE [LARGE SCALE GENOMIC DNA]</scope>
    <source>
        <strain evidence="14 15">NIES-571</strain>
    </source>
</reference>
<evidence type="ECO:0000259" key="13">
    <source>
        <dbReference type="Pfam" id="PF13439"/>
    </source>
</evidence>
<evidence type="ECO:0000313" key="14">
    <source>
        <dbReference type="EMBL" id="PNH05927.1"/>
    </source>
</evidence>
<dbReference type="SUPFAM" id="SSF53756">
    <property type="entry name" value="UDP-Glycosyltransferase/glycogen phosphorylase"/>
    <property type="match status" value="2"/>
</dbReference>
<keyword evidence="6" id="KW-1133">Transmembrane helix</keyword>
<gene>
    <name evidence="14" type="ORF">TSOC_007771</name>
</gene>
<dbReference type="InterPro" id="IPR001296">
    <property type="entry name" value="Glyco_trans_1"/>
</dbReference>
<comment type="function">
    <text evidence="10">Mannosylates Man(2)GlcNAc(2)-dolichol diphosphate and Man(1)GlcNAc(2)-dolichol diphosphate to form Man(3)GlcNAc(2)-dolichol diphosphate.</text>
</comment>
<evidence type="ECO:0000256" key="7">
    <source>
        <dbReference type="ARBA" id="ARBA00023136"/>
    </source>
</evidence>
<dbReference type="EMBL" id="PGGS01000271">
    <property type="protein sequence ID" value="PNH05927.1"/>
    <property type="molecule type" value="Genomic_DNA"/>
</dbReference>
<comment type="catalytic activity">
    <reaction evidence="8 10">
        <text>a beta-D-Man-(1-&gt;4)-beta-D-GlcNAc-(1-&gt;4)-alpha-D-GlcNAc-diphospho-di-trans,poly-cis-dolichol + GDP-alpha-D-mannose = an alpha-D-Man-(1-&gt;3)-beta-D-Man-(1-&gt;4)-beta-D-GlcNAc-(1-&gt;4)-alpha-D-GlcNAc-diphospho-di-trans,poly-cis-dolichol + GDP + H(+)</text>
        <dbReference type="Rhea" id="RHEA:29515"/>
        <dbReference type="Rhea" id="RHEA-COMP:19511"/>
        <dbReference type="Rhea" id="RHEA-COMP:19513"/>
        <dbReference type="ChEBI" id="CHEBI:15378"/>
        <dbReference type="ChEBI" id="CHEBI:57527"/>
        <dbReference type="ChEBI" id="CHEBI:58189"/>
        <dbReference type="ChEBI" id="CHEBI:58472"/>
        <dbReference type="ChEBI" id="CHEBI:132510"/>
        <dbReference type="EC" id="2.4.1.132"/>
    </reaction>
    <physiologicalReaction direction="left-to-right" evidence="8 10">
        <dbReference type="Rhea" id="RHEA:29516"/>
    </physiologicalReaction>
</comment>
<dbReference type="Gene3D" id="3.40.50.2000">
    <property type="entry name" value="Glycogen Phosphorylase B"/>
    <property type="match status" value="2"/>
</dbReference>
<dbReference type="GO" id="GO:0005789">
    <property type="term" value="C:endoplasmic reticulum membrane"/>
    <property type="evidence" value="ECO:0007669"/>
    <property type="project" value="UniProtKB-SubCell"/>
</dbReference>
<dbReference type="Proteomes" id="UP000236333">
    <property type="component" value="Unassembled WGS sequence"/>
</dbReference>
<comment type="pathway">
    <text evidence="1 10">Protein modification; protein glycosylation.</text>
</comment>
<feature type="region of interest" description="Disordered" evidence="11">
    <location>
        <begin position="272"/>
        <end position="299"/>
    </location>
</feature>
<evidence type="ECO:0000256" key="2">
    <source>
        <dbReference type="ARBA" id="ARBA00022676"/>
    </source>
</evidence>
<dbReference type="EC" id="2.4.1.257" evidence="10"/>
<comment type="subcellular location">
    <subcellularLocation>
        <location evidence="10">Endoplasmic reticulum membrane</location>
        <topology evidence="10">Single-pass membrane protein</topology>
    </subcellularLocation>
</comment>
<dbReference type="InterPro" id="IPR027054">
    <property type="entry name" value="ALG2"/>
</dbReference>
<keyword evidence="7" id="KW-0472">Membrane</keyword>
<evidence type="ECO:0000256" key="6">
    <source>
        <dbReference type="ARBA" id="ARBA00022989"/>
    </source>
</evidence>
<feature type="region of interest" description="Disordered" evidence="11">
    <location>
        <begin position="464"/>
        <end position="487"/>
    </location>
</feature>
<dbReference type="PANTHER" id="PTHR45918">
    <property type="entry name" value="ALPHA-1,3/1,6-MANNOSYLTRANSFERASE ALG2"/>
    <property type="match status" value="1"/>
</dbReference>
<dbReference type="EC" id="2.4.1.132" evidence="10"/>
<feature type="compositionally biased region" description="Basic and acidic residues" evidence="11">
    <location>
        <begin position="468"/>
        <end position="487"/>
    </location>
</feature>
<evidence type="ECO:0000259" key="12">
    <source>
        <dbReference type="Pfam" id="PF00534"/>
    </source>
</evidence>
<feature type="domain" description="Glycosyl transferase family 1" evidence="12">
    <location>
        <begin position="307"/>
        <end position="434"/>
    </location>
</feature>
<dbReference type="PANTHER" id="PTHR45918:SF1">
    <property type="entry name" value="ALPHA-1,3_1,6-MANNOSYLTRANSFERASE ALG2"/>
    <property type="match status" value="1"/>
</dbReference>
<evidence type="ECO:0000256" key="10">
    <source>
        <dbReference type="RuleBase" id="RU367136"/>
    </source>
</evidence>
<evidence type="ECO:0000256" key="3">
    <source>
        <dbReference type="ARBA" id="ARBA00022679"/>
    </source>
</evidence>
<evidence type="ECO:0000256" key="1">
    <source>
        <dbReference type="ARBA" id="ARBA00004922"/>
    </source>
</evidence>
<feature type="domain" description="Glycosyltransferase subfamily 4-like N-terminal" evidence="13">
    <location>
        <begin position="28"/>
        <end position="191"/>
    </location>
</feature>
<keyword evidence="3 10" id="KW-0808">Transferase</keyword>
<evidence type="ECO:0000256" key="4">
    <source>
        <dbReference type="ARBA" id="ARBA00022692"/>
    </source>
</evidence>
<evidence type="ECO:0000256" key="5">
    <source>
        <dbReference type="ARBA" id="ARBA00022824"/>
    </source>
</evidence>
<evidence type="ECO:0000313" key="15">
    <source>
        <dbReference type="Proteomes" id="UP000236333"/>
    </source>
</evidence>
<evidence type="ECO:0000256" key="11">
    <source>
        <dbReference type="SAM" id="MobiDB-lite"/>
    </source>
</evidence>
<dbReference type="GO" id="GO:0004378">
    <property type="term" value="F:GDP-Man:Man(1)GlcNAc(2)-PP-Dol alpha-1,3-mannosyltransferase activity"/>
    <property type="evidence" value="ECO:0007669"/>
    <property type="project" value="UniProtKB-UniRule"/>
</dbReference>
<organism evidence="14 15">
    <name type="scientific">Tetrabaena socialis</name>
    <dbReference type="NCBI Taxonomy" id="47790"/>
    <lineage>
        <taxon>Eukaryota</taxon>
        <taxon>Viridiplantae</taxon>
        <taxon>Chlorophyta</taxon>
        <taxon>core chlorophytes</taxon>
        <taxon>Chlorophyceae</taxon>
        <taxon>CS clade</taxon>
        <taxon>Chlamydomonadales</taxon>
        <taxon>Tetrabaenaceae</taxon>
        <taxon>Tetrabaena</taxon>
    </lineage>
</organism>
<proteinExistence type="inferred from homology"/>
<name>A0A2J8A076_9CHLO</name>
<dbReference type="AlphaFoldDB" id="A0A2J8A076"/>
<evidence type="ECO:0000256" key="8">
    <source>
        <dbReference type="ARBA" id="ARBA00045103"/>
    </source>
</evidence>
<keyword evidence="5" id="KW-0256">Endoplasmic reticulum</keyword>
<dbReference type="CDD" id="cd03805">
    <property type="entry name" value="GT4_ALG2-like"/>
    <property type="match status" value="1"/>
</dbReference>
<keyword evidence="2 10" id="KW-0328">Glycosyltransferase</keyword>
<keyword evidence="4" id="KW-0812">Transmembrane</keyword>